<dbReference type="InterPro" id="IPR039426">
    <property type="entry name" value="TonB-dep_rcpt-like"/>
</dbReference>
<keyword evidence="7" id="KW-0998">Cell outer membrane</keyword>
<evidence type="ECO:0000313" key="9">
    <source>
        <dbReference type="EMBL" id="RST31088.1"/>
    </source>
</evidence>
<comment type="subcellular location">
    <subcellularLocation>
        <location evidence="1">Cell outer membrane</location>
        <topology evidence="1">Multi-pass membrane protein</topology>
    </subcellularLocation>
</comment>
<evidence type="ECO:0000313" key="10">
    <source>
        <dbReference type="Proteomes" id="UP000274661"/>
    </source>
</evidence>
<comment type="caution">
    <text evidence="9">The sequence shown here is derived from an EMBL/GenBank/DDBJ whole genome shotgun (WGS) entry which is preliminary data.</text>
</comment>
<accession>A0A3R9Z6M0</accession>
<sequence length="712" mass="77802">MKQGKSPERPWPRTGLSLALVAFSGAAQAFAQQAPAGDRPAHSAGSARTSVYGPEFFAPYAPSTALDIVTRVPGFVLETGSTDVRGFAGAAGNVVVNGARPSSKSETLDALLARIPARRVQKVEVGPGDLYGSDYSSKTQVLNIILAAEGGLDGSVKGKLTRLYDGRLVPDLEGNALWRRGKHSFSVAAGTGTNTTQEEGYDRVTVAGSGEPIEYRRKVNRYKQPAPFLAASWSFEPGGNRAAHVNLRAQPGKFDLLQTNHVVPVAGPERDDRLIEQYKVPAYELGGDVSQPLAGGTIKLVGLATRRRKTALDAYYNRIDERIVGGFEQNSRSRYDESLARLGWTRSNLAGMAVELGSEVALNKLTYGTSLAAFDEVGNRTIVELPLSNAVVKEVRTESFVNAGRQVSRAVRVDARLAYETSRLTVSGDAEARRSLGFLKPSLTLDLQPGGGWHAQLIARRTVAQLDFYDFVSSADLAAGRVNGGNADLEPQRAWEFRATADHKLLGDGQLRVEVGHDRISKVQDRILTEDGFDAPGNLGRGTRSFVDLTLDAPLGRWWKGLRGKANATFQRTRVDDPISGDPRRFSGFWPDWQWSLELRRDRGRWAYGGTLADRQGTTLFRTDMIERVWNVGPYATAFVEYRPDPLTTVRLDVDNLLDSKVHRLRNFYFPNRAVPLSGVDEFAQRNIHPSFTLSLRRSLGGGGVAKPAPAR</sequence>
<keyword evidence="4" id="KW-0812">Transmembrane</keyword>
<dbReference type="PANTHER" id="PTHR30069">
    <property type="entry name" value="TONB-DEPENDENT OUTER MEMBRANE RECEPTOR"/>
    <property type="match status" value="1"/>
</dbReference>
<dbReference type="Proteomes" id="UP000274661">
    <property type="component" value="Unassembled WGS sequence"/>
</dbReference>
<evidence type="ECO:0000256" key="8">
    <source>
        <dbReference type="SAM" id="SignalP"/>
    </source>
</evidence>
<reference evidence="9 10" key="1">
    <citation type="submission" date="2018-12" db="EMBL/GenBank/DDBJ databases">
        <title>Sphingomonas sp. HMF7854 Genome sequencing and assembly.</title>
        <authorList>
            <person name="Cha I."/>
            <person name="Kang H."/>
            <person name="Kim H."/>
            <person name="Kang J."/>
            <person name="Joh K."/>
        </authorList>
    </citation>
    <scope>NUCLEOTIDE SEQUENCE [LARGE SCALE GENOMIC DNA]</scope>
    <source>
        <strain evidence="9 10">HMF7854</strain>
    </source>
</reference>
<evidence type="ECO:0000256" key="4">
    <source>
        <dbReference type="ARBA" id="ARBA00022692"/>
    </source>
</evidence>
<keyword evidence="2" id="KW-0813">Transport</keyword>
<dbReference type="GO" id="GO:0015344">
    <property type="term" value="F:siderophore uptake transmembrane transporter activity"/>
    <property type="evidence" value="ECO:0007669"/>
    <property type="project" value="TreeGrafter"/>
</dbReference>
<evidence type="ECO:0000256" key="3">
    <source>
        <dbReference type="ARBA" id="ARBA00022452"/>
    </source>
</evidence>
<protein>
    <submittedName>
        <fullName evidence="9">Uncharacterized protein</fullName>
    </submittedName>
</protein>
<dbReference type="EMBL" id="RWJF01000001">
    <property type="protein sequence ID" value="RST31088.1"/>
    <property type="molecule type" value="Genomic_DNA"/>
</dbReference>
<evidence type="ECO:0000256" key="6">
    <source>
        <dbReference type="ARBA" id="ARBA00023136"/>
    </source>
</evidence>
<dbReference type="SUPFAM" id="SSF56935">
    <property type="entry name" value="Porins"/>
    <property type="match status" value="1"/>
</dbReference>
<gene>
    <name evidence="9" type="ORF">HMF7854_09745</name>
</gene>
<dbReference type="GO" id="GO:0009279">
    <property type="term" value="C:cell outer membrane"/>
    <property type="evidence" value="ECO:0007669"/>
    <property type="project" value="UniProtKB-SubCell"/>
</dbReference>
<evidence type="ECO:0000256" key="5">
    <source>
        <dbReference type="ARBA" id="ARBA00022729"/>
    </source>
</evidence>
<evidence type="ECO:0000256" key="2">
    <source>
        <dbReference type="ARBA" id="ARBA00022448"/>
    </source>
</evidence>
<dbReference type="AlphaFoldDB" id="A0A3R9Z6M0"/>
<evidence type="ECO:0000256" key="7">
    <source>
        <dbReference type="ARBA" id="ARBA00023237"/>
    </source>
</evidence>
<evidence type="ECO:0000256" key="1">
    <source>
        <dbReference type="ARBA" id="ARBA00004571"/>
    </source>
</evidence>
<keyword evidence="10" id="KW-1185">Reference proteome</keyword>
<proteinExistence type="predicted"/>
<feature type="chain" id="PRO_5018605273" evidence="8">
    <location>
        <begin position="32"/>
        <end position="712"/>
    </location>
</feature>
<dbReference type="Gene3D" id="2.40.170.20">
    <property type="entry name" value="TonB-dependent receptor, beta-barrel domain"/>
    <property type="match status" value="1"/>
</dbReference>
<dbReference type="OrthoDB" id="7622322at2"/>
<keyword evidence="6" id="KW-0472">Membrane</keyword>
<dbReference type="InterPro" id="IPR036942">
    <property type="entry name" value="Beta-barrel_TonB_sf"/>
</dbReference>
<dbReference type="RefSeq" id="WP_126718921.1">
    <property type="nucleotide sequence ID" value="NZ_RWJF01000001.1"/>
</dbReference>
<keyword evidence="5 8" id="KW-0732">Signal</keyword>
<organism evidence="9 10">
    <name type="scientific">Sphingomonas ginkgonis</name>
    <dbReference type="NCBI Taxonomy" id="2315330"/>
    <lineage>
        <taxon>Bacteria</taxon>
        <taxon>Pseudomonadati</taxon>
        <taxon>Pseudomonadota</taxon>
        <taxon>Alphaproteobacteria</taxon>
        <taxon>Sphingomonadales</taxon>
        <taxon>Sphingomonadaceae</taxon>
        <taxon>Sphingomonas</taxon>
    </lineage>
</organism>
<feature type="signal peptide" evidence="8">
    <location>
        <begin position="1"/>
        <end position="31"/>
    </location>
</feature>
<keyword evidence="3" id="KW-1134">Transmembrane beta strand</keyword>
<dbReference type="GO" id="GO:0044718">
    <property type="term" value="P:siderophore transmembrane transport"/>
    <property type="evidence" value="ECO:0007669"/>
    <property type="project" value="TreeGrafter"/>
</dbReference>
<dbReference type="PANTHER" id="PTHR30069:SF29">
    <property type="entry name" value="HEMOGLOBIN AND HEMOGLOBIN-HAPTOGLOBIN-BINDING PROTEIN 1-RELATED"/>
    <property type="match status" value="1"/>
</dbReference>
<name>A0A3R9Z6M0_9SPHN</name>